<organism evidence="2">
    <name type="scientific">Calcidiscus leptoporus</name>
    <dbReference type="NCBI Taxonomy" id="127549"/>
    <lineage>
        <taxon>Eukaryota</taxon>
        <taxon>Haptista</taxon>
        <taxon>Haptophyta</taxon>
        <taxon>Prymnesiophyceae</taxon>
        <taxon>Coccolithales</taxon>
        <taxon>Calcidiscaceae</taxon>
        <taxon>Calcidiscus</taxon>
    </lineage>
</organism>
<reference evidence="2" key="1">
    <citation type="submission" date="2021-01" db="EMBL/GenBank/DDBJ databases">
        <authorList>
            <person name="Corre E."/>
            <person name="Pelletier E."/>
            <person name="Niang G."/>
            <person name="Scheremetjew M."/>
            <person name="Finn R."/>
            <person name="Kale V."/>
            <person name="Holt S."/>
            <person name="Cochrane G."/>
            <person name="Meng A."/>
            <person name="Brown T."/>
            <person name="Cohen L."/>
        </authorList>
    </citation>
    <scope>NUCLEOTIDE SEQUENCE</scope>
    <source>
        <strain evidence="2">RCC1130</strain>
    </source>
</reference>
<feature type="compositionally biased region" description="Low complexity" evidence="1">
    <location>
        <begin position="191"/>
        <end position="213"/>
    </location>
</feature>
<dbReference type="EMBL" id="HBER01038545">
    <property type="protein sequence ID" value="CAD8544217.1"/>
    <property type="molecule type" value="Transcribed_RNA"/>
</dbReference>
<evidence type="ECO:0000313" key="2">
    <source>
        <dbReference type="EMBL" id="CAD8544217.1"/>
    </source>
</evidence>
<dbReference type="AlphaFoldDB" id="A0A7S0J8P1"/>
<sequence>MPFPPALLERKLEKAHGKAARQTIDNSIDGLRAYLSALNIRNKIKHPLFLVLRFSACVGLLYDTEAVLNPAVDDDAFRKMMCELSRQEDQSAYVTAVAEETGREFVLAVKSSHDSHACERTDCPVQLSSQLALPNASSLPSRYQMLCDHQVKELRRTYCRLYCAHHRVNIRPTGLQLQQTPAPSLKPPDSSPHSSQQQPQQPQQPQLQLLLQSQPPPPPSRCHESQPAQPMEPDKWPQPLEPQLAVVLAESVVPAPVEHDTLALDEQLCGTCGAQERKREERPSELLNAVEQRSASAILSSARQLAAVSSDRLEECPEHEWEHVLRLLSEALAQHCRSRSTSEIIGFMHDAEANATKRMSFGPVGGEPS</sequence>
<accession>A0A7S0J8P1</accession>
<proteinExistence type="predicted"/>
<evidence type="ECO:0000256" key="1">
    <source>
        <dbReference type="SAM" id="MobiDB-lite"/>
    </source>
</evidence>
<gene>
    <name evidence="2" type="ORF">CLEP1334_LOCUS19504</name>
</gene>
<protein>
    <submittedName>
        <fullName evidence="2">Uncharacterized protein</fullName>
    </submittedName>
</protein>
<name>A0A7S0J8P1_9EUKA</name>
<feature type="region of interest" description="Disordered" evidence="1">
    <location>
        <begin position="174"/>
        <end position="238"/>
    </location>
</feature>